<dbReference type="GeneID" id="35766468"/>
<organism evidence="2 4">
    <name type="scientific">Streptococcus iniae</name>
    <name type="common">Streptococcus shiloi</name>
    <dbReference type="NCBI Taxonomy" id="1346"/>
    <lineage>
        <taxon>Bacteria</taxon>
        <taxon>Bacillati</taxon>
        <taxon>Bacillota</taxon>
        <taxon>Bacilli</taxon>
        <taxon>Lactobacillales</taxon>
        <taxon>Streptococcaceae</taxon>
        <taxon>Streptococcus</taxon>
    </lineage>
</organism>
<dbReference type="STRING" id="1346.BMF34_04900"/>
<dbReference type="Proteomes" id="UP000269148">
    <property type="component" value="Unassembled WGS sequence"/>
</dbReference>
<evidence type="ECO:0000313" key="3">
    <source>
        <dbReference type="Proteomes" id="UP000025245"/>
    </source>
</evidence>
<dbReference type="Proteomes" id="UP000025245">
    <property type="component" value="Chromosome"/>
</dbReference>
<evidence type="ECO:0000313" key="1">
    <source>
        <dbReference type="EMBL" id="AHY15786.1"/>
    </source>
</evidence>
<dbReference type="KEGG" id="siq:DQ08_04810"/>
<evidence type="ECO:0000313" key="2">
    <source>
        <dbReference type="EMBL" id="RLU57160.1"/>
    </source>
</evidence>
<accession>A0A3L8GIZ8</accession>
<reference evidence="1 3" key="1">
    <citation type="journal article" date="2014" name="Genome Announc.">
        <title>Complete Genome Sequence of a Virulent Strain, Streptococcus iniae ISET0901, Isolated from Diseased Tilapia.</title>
        <authorList>
            <person name="Pridgeon J.W."/>
            <person name="Zhang D."/>
            <person name="Zhang L."/>
        </authorList>
    </citation>
    <scope>NUCLEOTIDE SEQUENCE [LARGE SCALE GENOMIC DNA]</scope>
    <source>
        <strain evidence="1 3">ISET0901</strain>
    </source>
</reference>
<sequence length="400" mass="45295">MLKKKPPLMRALIVLLFSFSLFSIPLHLTNPKNYIKVFEHKQEQQRARFKRGEIVQVHSLKKRVSKYKNKAAIITNRIFKKNKQTFSYDLKIDDNVELTQVPESELQKAHLVKLKTSNSAAENNHILNESFKYATAHPNTVLALPEGEFTIGSPSPNKDYMLLPSNTSIVGHKTSLEIDDTAYWFGLATGPNPEDGVQNLTITGIDFVAKDLSKGSHFMIMADHGNNWHVFKNRFTMVHKKSSHIFDLGSVQNSIFEKNQFIGYAPELINISHLDFSKASHDFYSEAIQFDAAEKTGMWDAGLIKAIDPHYESNNSTRHLCQNIKVTNNAFLPYVDKHGIIKAYGASIGQHSSDARKIMITHNRFVSSLVSLFKSNNWLMSPIHFSPNSSISASHNFFSK</sequence>
<dbReference type="Gene3D" id="2.160.20.10">
    <property type="entry name" value="Single-stranded right-handed beta-helix, Pectin lyase-like"/>
    <property type="match status" value="1"/>
</dbReference>
<gene>
    <name evidence="2" type="ORF">DIY07_05180</name>
    <name evidence="1" type="ORF">DQ08_04810</name>
</gene>
<dbReference type="InterPro" id="IPR012334">
    <property type="entry name" value="Pectin_lyas_fold"/>
</dbReference>
<dbReference type="InterPro" id="IPR011050">
    <property type="entry name" value="Pectin_lyase_fold/virulence"/>
</dbReference>
<dbReference type="SUPFAM" id="SSF51126">
    <property type="entry name" value="Pectin lyase-like"/>
    <property type="match status" value="1"/>
</dbReference>
<keyword evidence="3" id="KW-1185">Reference proteome</keyword>
<evidence type="ECO:0000313" key="4">
    <source>
        <dbReference type="Proteomes" id="UP000269148"/>
    </source>
</evidence>
<dbReference type="RefSeq" id="WP_003099635.1">
    <property type="nucleotide sequence ID" value="NZ_CP010783.1"/>
</dbReference>
<proteinExistence type="predicted"/>
<dbReference type="KEGG" id="sio:DW64_04805"/>
<dbReference type="OrthoDB" id="2233221at2"/>
<reference evidence="2 4" key="2">
    <citation type="submission" date="2018-06" db="EMBL/GenBank/DDBJ databases">
        <title>Mutators as drivers of adaptation in pathogenic bacteria and a risk factor for host jumps and vaccine escape.</title>
        <authorList>
            <person name="Barnes A.C."/>
            <person name="Silayeva O."/>
        </authorList>
    </citation>
    <scope>NUCLEOTIDE SEQUENCE [LARGE SCALE GENOMIC DNA]</scope>
    <source>
        <strain evidence="2 4">QMA0445</strain>
    </source>
</reference>
<name>A0A3L8GIZ8_STRIN</name>
<protein>
    <submittedName>
        <fullName evidence="2">Uncharacterized protein</fullName>
    </submittedName>
</protein>
<dbReference type="EMBL" id="CP007586">
    <property type="protein sequence ID" value="AHY15786.1"/>
    <property type="molecule type" value="Genomic_DNA"/>
</dbReference>
<dbReference type="AlphaFoldDB" id="A0A3L8GIZ8"/>
<dbReference type="EMBL" id="QLQD01000046">
    <property type="protein sequence ID" value="RLU57160.1"/>
    <property type="molecule type" value="Genomic_DNA"/>
</dbReference>
<dbReference type="KEGG" id="siz:SI82_05005"/>